<dbReference type="SUPFAM" id="SSF50494">
    <property type="entry name" value="Trypsin-like serine proteases"/>
    <property type="match status" value="1"/>
</dbReference>
<evidence type="ECO:0000313" key="1">
    <source>
        <dbReference type="EMBL" id="OFC70605.1"/>
    </source>
</evidence>
<dbReference type="Proteomes" id="UP000175691">
    <property type="component" value="Unassembled WGS sequence"/>
</dbReference>
<comment type="caution">
    <text evidence="1">The sequence shown here is derived from an EMBL/GenBank/DDBJ whole genome shotgun (WGS) entry which is preliminary data.</text>
</comment>
<proteinExistence type="predicted"/>
<reference evidence="1 2" key="1">
    <citation type="submission" date="2016-08" db="EMBL/GenBank/DDBJ databases">
        <authorList>
            <person name="Seilhamer J.J."/>
        </authorList>
    </citation>
    <scope>NUCLEOTIDE SEQUENCE [LARGE SCALE GENOMIC DNA]</scope>
    <source>
        <strain evidence="1 2">KCTC 42603</strain>
    </source>
</reference>
<dbReference type="Gene3D" id="2.40.10.10">
    <property type="entry name" value="Trypsin-like serine proteases"/>
    <property type="match status" value="2"/>
</dbReference>
<dbReference type="InterPro" id="IPR009003">
    <property type="entry name" value="Peptidase_S1_PA"/>
</dbReference>
<protein>
    <submittedName>
        <fullName evidence="1">Peptidase S1</fullName>
    </submittedName>
</protein>
<sequence>MKNRDAEVKYFRILVLLIVGINSVTAEPLKDVVKKIKPSVVGVGFYAPMATISHQLKGTGFVIGDGRYVVTNSHVILAVPQEENIKFNEVVFVPKGRQTGIAKVKQVFTDEEHDLSILELTKPLPAVRLLSETENLDDGADVAMTGFPIGAVLGLYPATHRGIVAAYSPNVISAANSTQLSEAYLASLRNPFMVYQLDITAYPGNSGSPVYNAETGEVFAVINKVFIKETKESAITAPSGITYAIPVEHVYALARKHGISL</sequence>
<dbReference type="AlphaFoldDB" id="A0A1E7ZAP2"/>
<keyword evidence="2" id="KW-1185">Reference proteome</keyword>
<evidence type="ECO:0000313" key="2">
    <source>
        <dbReference type="Proteomes" id="UP000175691"/>
    </source>
</evidence>
<accession>A0A1E7ZAP2</accession>
<dbReference type="EMBL" id="MDHN01000028">
    <property type="protein sequence ID" value="OFC70605.1"/>
    <property type="molecule type" value="Genomic_DNA"/>
</dbReference>
<dbReference type="PANTHER" id="PTHR43019:SF23">
    <property type="entry name" value="PROTEASE DO-LIKE 5, CHLOROPLASTIC"/>
    <property type="match status" value="1"/>
</dbReference>
<dbReference type="PANTHER" id="PTHR43019">
    <property type="entry name" value="SERINE ENDOPROTEASE DEGS"/>
    <property type="match status" value="1"/>
</dbReference>
<dbReference type="Pfam" id="PF13365">
    <property type="entry name" value="Trypsin_2"/>
    <property type="match status" value="1"/>
</dbReference>
<dbReference type="InterPro" id="IPR043504">
    <property type="entry name" value="Peptidase_S1_PA_chymotrypsin"/>
</dbReference>
<gene>
    <name evidence="1" type="ORF">BFC18_12695</name>
</gene>
<organism evidence="1 2">
    <name type="scientific">Alteromonas confluentis</name>
    <dbReference type="NCBI Taxonomy" id="1656094"/>
    <lineage>
        <taxon>Bacteria</taxon>
        <taxon>Pseudomonadati</taxon>
        <taxon>Pseudomonadota</taxon>
        <taxon>Gammaproteobacteria</taxon>
        <taxon>Alteromonadales</taxon>
        <taxon>Alteromonadaceae</taxon>
        <taxon>Alteromonas/Salinimonas group</taxon>
        <taxon>Alteromonas</taxon>
    </lineage>
</organism>
<name>A0A1E7ZAP2_9ALTE</name>
<dbReference type="STRING" id="1656094.BFC18_12695"/>